<feature type="compositionally biased region" description="Low complexity" evidence="2">
    <location>
        <begin position="1079"/>
        <end position="1093"/>
    </location>
</feature>
<evidence type="ECO:0000256" key="1">
    <source>
        <dbReference type="ARBA" id="ARBA00022737"/>
    </source>
</evidence>
<keyword evidence="3" id="KW-0472">Membrane</keyword>
<dbReference type="InterPro" id="IPR036116">
    <property type="entry name" value="FN3_sf"/>
</dbReference>
<feature type="domain" description="Fibronectin type-III" evidence="4">
    <location>
        <begin position="862"/>
        <end position="955"/>
    </location>
</feature>
<feature type="domain" description="Fibronectin type-III" evidence="4">
    <location>
        <begin position="956"/>
        <end position="1078"/>
    </location>
</feature>
<dbReference type="Gene3D" id="2.60.40.10">
    <property type="entry name" value="Immunoglobulins"/>
    <property type="match status" value="9"/>
</dbReference>
<gene>
    <name evidence="5" type="ORF">Rsub_12812</name>
</gene>
<feature type="domain" description="Fibronectin type-III" evidence="4">
    <location>
        <begin position="288"/>
        <end position="379"/>
    </location>
</feature>
<feature type="compositionally biased region" description="Gly residues" evidence="2">
    <location>
        <begin position="1099"/>
        <end position="1109"/>
    </location>
</feature>
<feature type="domain" description="Fibronectin type-III" evidence="4">
    <location>
        <begin position="483"/>
        <end position="594"/>
    </location>
</feature>
<dbReference type="PANTHER" id="PTHR13817:SF73">
    <property type="entry name" value="FIBRONECTIN TYPE-III DOMAIN-CONTAINING PROTEIN"/>
    <property type="match status" value="1"/>
</dbReference>
<feature type="domain" description="Fibronectin type-III" evidence="4">
    <location>
        <begin position="380"/>
        <end position="482"/>
    </location>
</feature>
<dbReference type="STRING" id="307507.A0A2V0PJC9"/>
<dbReference type="Proteomes" id="UP000247498">
    <property type="component" value="Unassembled WGS sequence"/>
</dbReference>
<reference evidence="5 6" key="1">
    <citation type="journal article" date="2018" name="Sci. Rep.">
        <title>Raphidocelis subcapitata (=Pseudokirchneriella subcapitata) provides an insight into genome evolution and environmental adaptations in the Sphaeropleales.</title>
        <authorList>
            <person name="Suzuki S."/>
            <person name="Yamaguchi H."/>
            <person name="Nakajima N."/>
            <person name="Kawachi M."/>
        </authorList>
    </citation>
    <scope>NUCLEOTIDE SEQUENCE [LARGE SCALE GENOMIC DNA]</scope>
    <source>
        <strain evidence="5 6">NIES-35</strain>
    </source>
</reference>
<evidence type="ECO:0000313" key="6">
    <source>
        <dbReference type="Proteomes" id="UP000247498"/>
    </source>
</evidence>
<dbReference type="EMBL" id="BDRX01000180">
    <property type="protein sequence ID" value="GBF99904.1"/>
    <property type="molecule type" value="Genomic_DNA"/>
</dbReference>
<comment type="caution">
    <text evidence="5">The sequence shown here is derived from an EMBL/GenBank/DDBJ whole genome shotgun (WGS) entry which is preliminary data.</text>
</comment>
<feature type="compositionally biased region" description="Gly residues" evidence="2">
    <location>
        <begin position="667"/>
        <end position="676"/>
    </location>
</feature>
<proteinExistence type="predicted"/>
<dbReference type="AlphaFoldDB" id="A0A2V0PJC9"/>
<evidence type="ECO:0000256" key="3">
    <source>
        <dbReference type="SAM" id="Phobius"/>
    </source>
</evidence>
<dbReference type="OrthoDB" id="443915at2759"/>
<dbReference type="SUPFAM" id="SSF49265">
    <property type="entry name" value="Fibronectin type III"/>
    <property type="match status" value="6"/>
</dbReference>
<keyword evidence="6" id="KW-1185">Reference proteome</keyword>
<dbReference type="InParanoid" id="A0A2V0PJC9"/>
<dbReference type="InterPro" id="IPR013783">
    <property type="entry name" value="Ig-like_fold"/>
</dbReference>
<feature type="domain" description="Fibronectin type-III" evidence="4">
    <location>
        <begin position="734"/>
        <end position="858"/>
    </location>
</feature>
<dbReference type="InterPro" id="IPR003961">
    <property type="entry name" value="FN3_dom"/>
</dbReference>
<sequence>MGHEPPPRPPAEGAPSPDAADEEIVEQEQLPPPPPLAPELAVPPPRVADVRHTTARVEWQAASSSFPDPGSWEDPRQGDVQARCTYSLPQQLQMQEVATSSGDSSSPEDRLREAAAHVVEGDWRTVHEAPCCSAEVTALRPGRFYAVRVRCTPLATLDGAPPVVFPPVHSQLRLFRTEPTPPGPMQPPSLAQRARNALKLKWALPDETGGEPILQYVLEMAPPPLGWEGPPNDEGFYEVYSGEERSFKAPRLAPGVRYTFRIMAFNALGPSPWSLCSAFSTQASVPAAPEPPARVACTSDTATLAWAPPADNGAPISGYTLEVDDGRGGDFRIAHTGAECRATVAGLRSGLPYRFRLLAENMEGRSYWSAPTTATTAATVPSTPVGLAVMGVNRTSVTLAWQPPAGDGGAPITGYQVQLQAVTRAARSELGAEWLIVYDGPSTATAFSALHAGCSYMARVSATNSAGASPFSAAVQFVTSPDVPAAPPVPDAEVDATSLLLRWDPPLHDGGAPVSSYRVEMRCSPHHASSDDDPGTPHSLALTPHFLTIYSGSEACVQVTDLAPGTSYEYRVMAVNGQGGSPWSPIGSATTLPSVPAAPAAPVVSACSSHSLHLSWREPHSQGAPVTSYTVNMARLLAPLPRPLANGHSRRLSADSDVGSGDADGDSGPGSSGGDAAGRLRYETVYTGPAQSCEVRGLEPASAYSLRVRAHNAMGGSAWGDAVTVTTAAAAPGAPTGLAVSAASSCEVDVKWAPPLRDNGAAVTGYLLEMAVGISGAGSSGISIGSSSSSGSGAGKSGKGSSKLGAAGAWTKVWQGAETGCSVSCLLPGRRYSFRVRACSAQGLGPWCEPAVGATLPAEPGPPGQPAVTQRTATSLRAKWTLPAEDNGAAVTSFALQLRPMGGDAPFALAYEGVELGTRVAGLEPGTTYELRVAARNRAGQGPWSDATTAATALRPPAPPVCAAAEVESGAPLALRVTWTAPADAGPATAEAVGYEVEAQPGAHGAAGGGASGGAAFSGAAAALGGGALRQQVGRVESVVLPGAVAGCSYSVRLRAVGAGGSGHSAWSEAVRIQVPADAAPAPEAGSAAACSSTDTPAGGSGRDGGSGSPAGSRKPGAKTARRAQQPREAVSAAAVGLRRGAAQAGVAKGPPRRSGLASHIPKPVRDFWRQVQRLTGGLVILLPILALVLSVVILKAPSNRSV</sequence>
<feature type="domain" description="Fibronectin type-III" evidence="4">
    <location>
        <begin position="181"/>
        <end position="284"/>
    </location>
</feature>
<accession>A0A2V0PJC9</accession>
<organism evidence="5 6">
    <name type="scientific">Raphidocelis subcapitata</name>
    <dbReference type="NCBI Taxonomy" id="307507"/>
    <lineage>
        <taxon>Eukaryota</taxon>
        <taxon>Viridiplantae</taxon>
        <taxon>Chlorophyta</taxon>
        <taxon>core chlorophytes</taxon>
        <taxon>Chlorophyceae</taxon>
        <taxon>CS clade</taxon>
        <taxon>Sphaeropleales</taxon>
        <taxon>Selenastraceae</taxon>
        <taxon>Raphidocelis</taxon>
    </lineage>
</organism>
<dbReference type="PANTHER" id="PTHR13817">
    <property type="entry name" value="TITIN"/>
    <property type="match status" value="1"/>
</dbReference>
<dbReference type="Pfam" id="PF00041">
    <property type="entry name" value="fn3"/>
    <property type="match status" value="7"/>
</dbReference>
<evidence type="ECO:0000259" key="4">
    <source>
        <dbReference type="PROSITE" id="PS50853"/>
    </source>
</evidence>
<name>A0A2V0PJC9_9CHLO</name>
<dbReference type="PROSITE" id="PS50853">
    <property type="entry name" value="FN3"/>
    <property type="match status" value="8"/>
</dbReference>
<feature type="region of interest" description="Disordered" evidence="2">
    <location>
        <begin position="647"/>
        <end position="677"/>
    </location>
</feature>
<dbReference type="InterPro" id="IPR050964">
    <property type="entry name" value="Striated_Muscle_Regulatory"/>
</dbReference>
<keyword evidence="3" id="KW-1133">Transmembrane helix</keyword>
<dbReference type="SMART" id="SM00060">
    <property type="entry name" value="FN3"/>
    <property type="match status" value="9"/>
</dbReference>
<keyword evidence="3" id="KW-0812">Transmembrane</keyword>
<keyword evidence="1" id="KW-0677">Repeat</keyword>
<evidence type="ECO:0000256" key="2">
    <source>
        <dbReference type="SAM" id="MobiDB-lite"/>
    </source>
</evidence>
<feature type="region of interest" description="Disordered" evidence="2">
    <location>
        <begin position="1079"/>
        <end position="1135"/>
    </location>
</feature>
<dbReference type="PRINTS" id="PR00014">
    <property type="entry name" value="FNTYPEIII"/>
</dbReference>
<feature type="region of interest" description="Disordered" evidence="2">
    <location>
        <begin position="1"/>
        <end position="52"/>
    </location>
</feature>
<feature type="compositionally biased region" description="Pro residues" evidence="2">
    <location>
        <begin position="30"/>
        <end position="46"/>
    </location>
</feature>
<feature type="domain" description="Fibronectin type-III" evidence="4">
    <location>
        <begin position="598"/>
        <end position="730"/>
    </location>
</feature>
<protein>
    <recommendedName>
        <fullName evidence="4">Fibronectin type-III domain-containing protein</fullName>
    </recommendedName>
</protein>
<dbReference type="CDD" id="cd00063">
    <property type="entry name" value="FN3"/>
    <property type="match status" value="8"/>
</dbReference>
<evidence type="ECO:0000313" key="5">
    <source>
        <dbReference type="EMBL" id="GBF99904.1"/>
    </source>
</evidence>
<feature type="transmembrane region" description="Helical" evidence="3">
    <location>
        <begin position="1175"/>
        <end position="1195"/>
    </location>
</feature>